<dbReference type="GO" id="GO:0005948">
    <property type="term" value="C:acetolactate synthase complex"/>
    <property type="evidence" value="ECO:0007669"/>
    <property type="project" value="TreeGrafter"/>
</dbReference>
<dbReference type="InterPro" id="IPR045229">
    <property type="entry name" value="TPP_enz"/>
</dbReference>
<name>A0A381NQH0_9ZZZZ</name>
<dbReference type="GO" id="GO:0050660">
    <property type="term" value="F:flavin adenine dinucleotide binding"/>
    <property type="evidence" value="ECO:0007669"/>
    <property type="project" value="TreeGrafter"/>
</dbReference>
<comment type="similarity">
    <text evidence="1">Belongs to the TPP enzyme family.</text>
</comment>
<sequence>MFTLQELATAVHHNIAVVIVILDNASFGNVKTIQAASYGARHIAVDLTNPDFVALGESFGIRSCRVESAELFGVELTQALAADAPRLIVVPIGTVPSIWDLIRRPPSQGVAAH</sequence>
<dbReference type="GO" id="GO:0009099">
    <property type="term" value="P:L-valine biosynthetic process"/>
    <property type="evidence" value="ECO:0007669"/>
    <property type="project" value="TreeGrafter"/>
</dbReference>
<dbReference type="EMBL" id="UINC01000526">
    <property type="protein sequence ID" value="SUZ56842.1"/>
    <property type="molecule type" value="Genomic_DNA"/>
</dbReference>
<feature type="domain" description="Thiamine pyrophosphate enzyme TPP-binding" evidence="2">
    <location>
        <begin position="1"/>
        <end position="90"/>
    </location>
</feature>
<protein>
    <recommendedName>
        <fullName evidence="2">Thiamine pyrophosphate enzyme TPP-binding domain-containing protein</fullName>
    </recommendedName>
</protein>
<evidence type="ECO:0000256" key="1">
    <source>
        <dbReference type="ARBA" id="ARBA00007812"/>
    </source>
</evidence>
<dbReference type="InterPro" id="IPR011766">
    <property type="entry name" value="TPP_enzyme_TPP-bd"/>
</dbReference>
<dbReference type="Pfam" id="PF02775">
    <property type="entry name" value="TPP_enzyme_C"/>
    <property type="match status" value="1"/>
</dbReference>
<dbReference type="Gene3D" id="3.40.50.970">
    <property type="match status" value="1"/>
</dbReference>
<evidence type="ECO:0000259" key="2">
    <source>
        <dbReference type="Pfam" id="PF02775"/>
    </source>
</evidence>
<dbReference type="GO" id="GO:0030976">
    <property type="term" value="F:thiamine pyrophosphate binding"/>
    <property type="evidence" value="ECO:0007669"/>
    <property type="project" value="InterPro"/>
</dbReference>
<reference evidence="3" key="1">
    <citation type="submission" date="2018-05" db="EMBL/GenBank/DDBJ databases">
        <authorList>
            <person name="Lanie J.A."/>
            <person name="Ng W.-L."/>
            <person name="Kazmierczak K.M."/>
            <person name="Andrzejewski T.M."/>
            <person name="Davidsen T.M."/>
            <person name="Wayne K.J."/>
            <person name="Tettelin H."/>
            <person name="Glass J.I."/>
            <person name="Rusch D."/>
            <person name="Podicherti R."/>
            <person name="Tsui H.-C.T."/>
            <person name="Winkler M.E."/>
        </authorList>
    </citation>
    <scope>NUCLEOTIDE SEQUENCE</scope>
</reference>
<proteinExistence type="inferred from homology"/>
<dbReference type="CDD" id="cd00568">
    <property type="entry name" value="TPP_enzymes"/>
    <property type="match status" value="1"/>
</dbReference>
<evidence type="ECO:0000313" key="3">
    <source>
        <dbReference type="EMBL" id="SUZ56842.1"/>
    </source>
</evidence>
<dbReference type="AlphaFoldDB" id="A0A381NQH0"/>
<organism evidence="3">
    <name type="scientific">marine metagenome</name>
    <dbReference type="NCBI Taxonomy" id="408172"/>
    <lineage>
        <taxon>unclassified sequences</taxon>
        <taxon>metagenomes</taxon>
        <taxon>ecological metagenomes</taxon>
    </lineage>
</organism>
<accession>A0A381NQH0</accession>
<dbReference type="InterPro" id="IPR029061">
    <property type="entry name" value="THDP-binding"/>
</dbReference>
<dbReference type="PANTHER" id="PTHR18968:SF13">
    <property type="entry name" value="ACETOLACTATE SYNTHASE CATALYTIC SUBUNIT, MITOCHONDRIAL"/>
    <property type="match status" value="1"/>
</dbReference>
<dbReference type="GO" id="GO:0009097">
    <property type="term" value="P:isoleucine biosynthetic process"/>
    <property type="evidence" value="ECO:0007669"/>
    <property type="project" value="TreeGrafter"/>
</dbReference>
<dbReference type="PANTHER" id="PTHR18968">
    <property type="entry name" value="THIAMINE PYROPHOSPHATE ENZYMES"/>
    <property type="match status" value="1"/>
</dbReference>
<dbReference type="GO" id="GO:0003984">
    <property type="term" value="F:acetolactate synthase activity"/>
    <property type="evidence" value="ECO:0007669"/>
    <property type="project" value="TreeGrafter"/>
</dbReference>
<gene>
    <name evidence="3" type="ORF">METZ01_LOCUS9696</name>
</gene>
<dbReference type="SUPFAM" id="SSF52518">
    <property type="entry name" value="Thiamin diphosphate-binding fold (THDP-binding)"/>
    <property type="match status" value="1"/>
</dbReference>